<comment type="similarity">
    <text evidence="2">Belongs to the binding-protein-dependent transport system permease family. MalFG subfamily.</text>
</comment>
<dbReference type="EMBL" id="JACRTP010000001">
    <property type="protein sequence ID" value="MBC8627897.1"/>
    <property type="molecule type" value="Genomic_DNA"/>
</dbReference>
<feature type="transmembrane region" description="Helical" evidence="9">
    <location>
        <begin position="257"/>
        <end position="275"/>
    </location>
</feature>
<keyword evidence="5" id="KW-0762">Sugar transport</keyword>
<name>A0ABR7P924_9FIRM</name>
<evidence type="ECO:0000256" key="8">
    <source>
        <dbReference type="ARBA" id="ARBA00023136"/>
    </source>
</evidence>
<dbReference type="Pfam" id="PF00528">
    <property type="entry name" value="BPD_transp_1"/>
    <property type="match status" value="1"/>
</dbReference>
<dbReference type="PROSITE" id="PS50928">
    <property type="entry name" value="ABC_TM1"/>
    <property type="match status" value="1"/>
</dbReference>
<protein>
    <submittedName>
        <fullName evidence="11">Carbohydrate ABC transporter permease</fullName>
    </submittedName>
</protein>
<feature type="transmembrane region" description="Helical" evidence="9">
    <location>
        <begin position="21"/>
        <end position="44"/>
    </location>
</feature>
<feature type="transmembrane region" description="Helical" evidence="9">
    <location>
        <begin position="196"/>
        <end position="218"/>
    </location>
</feature>
<keyword evidence="6 9" id="KW-0812">Transmembrane</keyword>
<comment type="caution">
    <text evidence="11">The sequence shown here is derived from an EMBL/GenBank/DDBJ whole genome shotgun (WGS) entry which is preliminary data.</text>
</comment>
<evidence type="ECO:0000256" key="2">
    <source>
        <dbReference type="ARBA" id="ARBA00009047"/>
    </source>
</evidence>
<keyword evidence="4" id="KW-1003">Cell membrane</keyword>
<feature type="domain" description="ABC transmembrane type-1" evidence="10">
    <location>
        <begin position="84"/>
        <end position="275"/>
    </location>
</feature>
<proteinExistence type="inferred from homology"/>
<evidence type="ECO:0000256" key="6">
    <source>
        <dbReference type="ARBA" id="ARBA00022692"/>
    </source>
</evidence>
<reference evidence="11 12" key="1">
    <citation type="submission" date="2020-08" db="EMBL/GenBank/DDBJ databases">
        <title>Genome public.</title>
        <authorList>
            <person name="Liu C."/>
            <person name="Sun Q."/>
        </authorList>
    </citation>
    <scope>NUCLEOTIDE SEQUENCE [LARGE SCALE GENOMIC DNA]</scope>
    <source>
        <strain evidence="11 12">3_YM_SP_D4_24.mj</strain>
    </source>
</reference>
<comment type="subcellular location">
    <subcellularLocation>
        <location evidence="1 9">Cell membrane</location>
        <topology evidence="1 9">Multi-pass membrane protein</topology>
    </subcellularLocation>
</comment>
<evidence type="ECO:0000256" key="5">
    <source>
        <dbReference type="ARBA" id="ARBA00022597"/>
    </source>
</evidence>
<keyword evidence="8 9" id="KW-0472">Membrane</keyword>
<evidence type="ECO:0000256" key="1">
    <source>
        <dbReference type="ARBA" id="ARBA00004651"/>
    </source>
</evidence>
<keyword evidence="3 9" id="KW-0813">Transport</keyword>
<evidence type="ECO:0000313" key="12">
    <source>
        <dbReference type="Proteomes" id="UP000661649"/>
    </source>
</evidence>
<evidence type="ECO:0000256" key="9">
    <source>
        <dbReference type="RuleBase" id="RU363032"/>
    </source>
</evidence>
<feature type="transmembrane region" description="Helical" evidence="9">
    <location>
        <begin position="149"/>
        <end position="175"/>
    </location>
</feature>
<keyword evidence="7 9" id="KW-1133">Transmembrane helix</keyword>
<feature type="transmembrane region" description="Helical" evidence="9">
    <location>
        <begin position="88"/>
        <end position="108"/>
    </location>
</feature>
<keyword evidence="12" id="KW-1185">Reference proteome</keyword>
<dbReference type="PANTHER" id="PTHR32243:SF50">
    <property type="entry name" value="MALTOSE_MALTODEXTRIN TRANSPORT SYSTEM PERMEASE PROTEIN MALG"/>
    <property type="match status" value="1"/>
</dbReference>
<dbReference type="Proteomes" id="UP000661649">
    <property type="component" value="Unassembled WGS sequence"/>
</dbReference>
<dbReference type="InterPro" id="IPR000515">
    <property type="entry name" value="MetI-like"/>
</dbReference>
<evidence type="ECO:0000256" key="4">
    <source>
        <dbReference type="ARBA" id="ARBA00022475"/>
    </source>
</evidence>
<evidence type="ECO:0000313" key="11">
    <source>
        <dbReference type="EMBL" id="MBC8627897.1"/>
    </source>
</evidence>
<dbReference type="PANTHER" id="PTHR32243">
    <property type="entry name" value="MALTOSE TRANSPORT SYSTEM PERMEASE-RELATED"/>
    <property type="match status" value="1"/>
</dbReference>
<dbReference type="InterPro" id="IPR035906">
    <property type="entry name" value="MetI-like_sf"/>
</dbReference>
<feature type="transmembrane region" description="Helical" evidence="9">
    <location>
        <begin position="120"/>
        <end position="143"/>
    </location>
</feature>
<evidence type="ECO:0000259" key="10">
    <source>
        <dbReference type="PROSITE" id="PS50928"/>
    </source>
</evidence>
<evidence type="ECO:0000256" key="3">
    <source>
        <dbReference type="ARBA" id="ARBA00022448"/>
    </source>
</evidence>
<dbReference type="SUPFAM" id="SSF161098">
    <property type="entry name" value="MetI-like"/>
    <property type="match status" value="1"/>
</dbReference>
<dbReference type="CDD" id="cd06261">
    <property type="entry name" value="TM_PBP2"/>
    <property type="match status" value="1"/>
</dbReference>
<dbReference type="Gene3D" id="1.10.3720.10">
    <property type="entry name" value="MetI-like"/>
    <property type="match status" value="1"/>
</dbReference>
<dbReference type="InterPro" id="IPR050901">
    <property type="entry name" value="BP-dep_ABC_trans_perm"/>
</dbReference>
<organism evidence="11 12">
    <name type="scientific">Blautia stercoris</name>
    <dbReference type="NCBI Taxonomy" id="871664"/>
    <lineage>
        <taxon>Bacteria</taxon>
        <taxon>Bacillati</taxon>
        <taxon>Bacillota</taxon>
        <taxon>Clostridia</taxon>
        <taxon>Lachnospirales</taxon>
        <taxon>Lachnospiraceae</taxon>
        <taxon>Blautia</taxon>
    </lineage>
</organism>
<gene>
    <name evidence="11" type="ORF">H8712_04565</name>
</gene>
<sequence>MSKESTKSAKVAYLKSKEGRSNVINCFWAIIIAIIFLFPIYWLIQMSFKTDMESFGKIVTYYPHEFTVDPWLQNLQDKDFITSLKNSVSIALCSMCLSLVFGIPAAYGMGRYKVKGTKSFMLTFLVTQMLPASVMLTPMYLIFSKAGLLGTYLAPALAISSGSVPFIVVTLRPYFKSIPVSLDEAARIDGCNVFRSFFKIMIPTIKTGIITVVVISFLNGWNDLIYSMTFNVKADMRPLTANIHKFQSKYGTKWNCIMAYGAILVIPVILVFVFLQKYIVGGLTAGAVKE</sequence>
<evidence type="ECO:0000256" key="7">
    <source>
        <dbReference type="ARBA" id="ARBA00022989"/>
    </source>
</evidence>
<accession>A0ABR7P924</accession>
<dbReference type="RefSeq" id="WP_117454989.1">
    <property type="nucleotide sequence ID" value="NZ_JACRTP010000001.1"/>
</dbReference>